<protein>
    <recommendedName>
        <fullName evidence="2">3-phytase</fullName>
        <ecNumber evidence="2">3.1.3.8</ecNumber>
    </recommendedName>
</protein>
<dbReference type="PROSITE" id="PS00778">
    <property type="entry name" value="HIS_ACID_PHOSPHAT_2"/>
    <property type="match status" value="1"/>
</dbReference>
<comment type="caution">
    <text evidence="6">The sequence shown here is derived from an EMBL/GenBank/DDBJ whole genome shotgun (WGS) entry which is preliminary data.</text>
</comment>
<keyword evidence="3" id="KW-0378">Hydrolase</keyword>
<gene>
    <name evidence="6" type="ORF">SEUCBS140593_006454</name>
</gene>
<name>A0ABP0C4Y1_9PEZI</name>
<keyword evidence="7" id="KW-1185">Reference proteome</keyword>
<dbReference type="InterPro" id="IPR000560">
    <property type="entry name" value="His_Pase_clade-2"/>
</dbReference>
<dbReference type="EMBL" id="CAWUHD010000070">
    <property type="protein sequence ID" value="CAK7227068.1"/>
    <property type="molecule type" value="Genomic_DNA"/>
</dbReference>
<keyword evidence="5" id="KW-1133">Transmembrane helix</keyword>
<dbReference type="SUPFAM" id="SSF53254">
    <property type="entry name" value="Phosphoglycerate mutase-like"/>
    <property type="match status" value="1"/>
</dbReference>
<feature type="compositionally biased region" description="Basic and acidic residues" evidence="4">
    <location>
        <begin position="1"/>
        <end position="14"/>
    </location>
</feature>
<feature type="transmembrane region" description="Helical" evidence="5">
    <location>
        <begin position="113"/>
        <end position="132"/>
    </location>
</feature>
<evidence type="ECO:0000256" key="3">
    <source>
        <dbReference type="ARBA" id="ARBA00022801"/>
    </source>
</evidence>
<dbReference type="Gene3D" id="3.40.50.1240">
    <property type="entry name" value="Phosphoglycerate mutase-like"/>
    <property type="match status" value="1"/>
</dbReference>
<organism evidence="6 7">
    <name type="scientific">Sporothrix eucalyptigena</name>
    <dbReference type="NCBI Taxonomy" id="1812306"/>
    <lineage>
        <taxon>Eukaryota</taxon>
        <taxon>Fungi</taxon>
        <taxon>Dikarya</taxon>
        <taxon>Ascomycota</taxon>
        <taxon>Pezizomycotina</taxon>
        <taxon>Sordariomycetes</taxon>
        <taxon>Sordariomycetidae</taxon>
        <taxon>Ophiostomatales</taxon>
        <taxon>Ophiostomataceae</taxon>
        <taxon>Sporothrix</taxon>
    </lineage>
</organism>
<feature type="region of interest" description="Disordered" evidence="4">
    <location>
        <begin position="1"/>
        <end position="59"/>
    </location>
</feature>
<evidence type="ECO:0000256" key="2">
    <source>
        <dbReference type="ARBA" id="ARBA00012632"/>
    </source>
</evidence>
<keyword evidence="5" id="KW-0472">Membrane</keyword>
<dbReference type="CDD" id="cd07061">
    <property type="entry name" value="HP_HAP_like"/>
    <property type="match status" value="1"/>
</dbReference>
<dbReference type="PANTHER" id="PTHR20963:SF43">
    <property type="entry name" value="PUTATIVE (AFU_ORTHOLOGUE AFUA_7G01240)-RELATED"/>
    <property type="match status" value="1"/>
</dbReference>
<feature type="compositionally biased region" description="Basic and acidic residues" evidence="4">
    <location>
        <begin position="31"/>
        <end position="54"/>
    </location>
</feature>
<evidence type="ECO:0000256" key="1">
    <source>
        <dbReference type="ARBA" id="ARBA00005375"/>
    </source>
</evidence>
<keyword evidence="5" id="KW-0812">Transmembrane</keyword>
<reference evidence="6 7" key="1">
    <citation type="submission" date="2024-01" db="EMBL/GenBank/DDBJ databases">
        <authorList>
            <person name="Allen C."/>
            <person name="Tagirdzhanova G."/>
        </authorList>
    </citation>
    <scope>NUCLEOTIDE SEQUENCE [LARGE SCALE GENOMIC DNA]</scope>
</reference>
<dbReference type="Pfam" id="PF00328">
    <property type="entry name" value="His_Phos_2"/>
    <property type="match status" value="1"/>
</dbReference>
<evidence type="ECO:0000313" key="6">
    <source>
        <dbReference type="EMBL" id="CAK7227068.1"/>
    </source>
</evidence>
<dbReference type="EC" id="3.1.3.8" evidence="2"/>
<dbReference type="PROSITE" id="PS00616">
    <property type="entry name" value="HIS_ACID_PHOSPHAT_1"/>
    <property type="match status" value="1"/>
</dbReference>
<dbReference type="InterPro" id="IPR029033">
    <property type="entry name" value="His_PPase_superfam"/>
</dbReference>
<accession>A0ABP0C4Y1</accession>
<sequence length="673" mass="73409">MAPGRGRKDSRGKDAGYQPVAGADVAEDVELERRDVSNDAKDRKDYRNDSKDDLAGDDDADETRGFLAAAGSSSAAATAHAAGASSPFVPIGSYHHPGDDTPPRWLSRKTIRVIAISFVTCLAVCVVFKFVADNTGLVLSLAHSDKNSGNNAEKNKDSGCNPIATVTVPQHFQTTPQVFAGPTATGRPAFLAQTVTIDPSATYVANQPLQTNILVDGVPADGGHSIFHHMGHLSPYQPAPGFGVQEYALPPGAEIVQLQMLSRHGSRYPTSGANVKALGDKLAKAKGKFKVTDSLAFLQDWEFKLGHEILVPKGRQELFDSGVLHSYMYGNLYNPNSKIIVRTTTQDRMLKSAENFMAGFFGLEWTNNATIELIIEQNGFNNSLAGYLNCPNSQQDTAGRDATNIWVENYLRNATARFQSMISGIDWTIQDTYAAQTMCPYETAAYGFSRFCDLFTYNEWVGFGYSTDLTFGGESGFQSSTGRAVGIGYQQEVLARLRNHTLGYSGSQINTTLDNNTDTFPLNQSLYFDFSHDSNIVSVLTAFGFTQFAQFLPPSSYPGPHNFTVTHVVPFGARLDIEIIRAPKPVQADRSGYVEDGANAKETKYIHFILNQRTIPLGLSFAECDASRVDGWCELDTFLRVQDTMAGRAKYEAACFGPFTPRPYGTIMDGAPM</sequence>
<dbReference type="PANTHER" id="PTHR20963">
    <property type="entry name" value="MULTIPLE INOSITOL POLYPHOSPHATE PHOSPHATASE-RELATED"/>
    <property type="match status" value="1"/>
</dbReference>
<proteinExistence type="inferred from homology"/>
<comment type="similarity">
    <text evidence="1">Belongs to the histidine acid phosphatase family.</text>
</comment>
<dbReference type="Proteomes" id="UP001642482">
    <property type="component" value="Unassembled WGS sequence"/>
</dbReference>
<dbReference type="InterPro" id="IPR033379">
    <property type="entry name" value="Acid_Pase_AS"/>
</dbReference>
<evidence type="ECO:0000256" key="5">
    <source>
        <dbReference type="SAM" id="Phobius"/>
    </source>
</evidence>
<evidence type="ECO:0000256" key="4">
    <source>
        <dbReference type="SAM" id="MobiDB-lite"/>
    </source>
</evidence>
<evidence type="ECO:0000313" key="7">
    <source>
        <dbReference type="Proteomes" id="UP001642482"/>
    </source>
</evidence>